<feature type="domain" description="AMP-dependent synthetase/ligase" evidence="3">
    <location>
        <begin position="33"/>
        <end position="392"/>
    </location>
</feature>
<evidence type="ECO:0000256" key="1">
    <source>
        <dbReference type="ARBA" id="ARBA00006432"/>
    </source>
</evidence>
<dbReference type="Gene3D" id="3.30.300.30">
    <property type="match status" value="1"/>
</dbReference>
<dbReference type="Pfam" id="PF00501">
    <property type="entry name" value="AMP-binding"/>
    <property type="match status" value="1"/>
</dbReference>
<dbReference type="InterPro" id="IPR045851">
    <property type="entry name" value="AMP-bd_C_sf"/>
</dbReference>
<keyword evidence="2 5" id="KW-0436">Ligase</keyword>
<evidence type="ECO:0000259" key="3">
    <source>
        <dbReference type="Pfam" id="PF00501"/>
    </source>
</evidence>
<dbReference type="RefSeq" id="WP_319924977.1">
    <property type="nucleotide sequence ID" value="NZ_VCDP01000008.1"/>
</dbReference>
<feature type="domain" description="AMP-binding enzyme C-terminal" evidence="4">
    <location>
        <begin position="450"/>
        <end position="526"/>
    </location>
</feature>
<evidence type="ECO:0000313" key="5">
    <source>
        <dbReference type="EMBL" id="MDX7998240.1"/>
    </source>
</evidence>
<dbReference type="Pfam" id="PF13193">
    <property type="entry name" value="AMP-binding_C"/>
    <property type="match status" value="1"/>
</dbReference>
<reference evidence="6" key="1">
    <citation type="journal article" date="2024" name="Toxins">
        <title>Genome Sequence Analysis of Native Xenorhabdus Strains Isolated from Entomopathogenic Nematodes in Argentina.</title>
        <authorList>
            <person name="Palma L."/>
            <person name="Frizzo L."/>
            <person name="Kaiser S."/>
            <person name="Berry C."/>
            <person name="Caballero P."/>
            <person name="Bode H.B."/>
            <person name="Del Valle E.E."/>
        </authorList>
    </citation>
    <scope>NUCLEOTIDE SEQUENCE [LARGE SCALE GENOMIC DNA]</scope>
    <source>
        <strain evidence="6">Reich</strain>
    </source>
</reference>
<dbReference type="SUPFAM" id="SSF56801">
    <property type="entry name" value="Acetyl-CoA synthetase-like"/>
    <property type="match status" value="1"/>
</dbReference>
<evidence type="ECO:0000259" key="4">
    <source>
        <dbReference type="Pfam" id="PF13193"/>
    </source>
</evidence>
<accession>A0ABU4SI38</accession>
<dbReference type="PANTHER" id="PTHR43201">
    <property type="entry name" value="ACYL-COA SYNTHETASE"/>
    <property type="match status" value="1"/>
</dbReference>
<dbReference type="InterPro" id="IPR020845">
    <property type="entry name" value="AMP-binding_CS"/>
</dbReference>
<protein>
    <submittedName>
        <fullName evidence="5">Acyl--CoA ligase</fullName>
    </submittedName>
</protein>
<dbReference type="GO" id="GO:0016874">
    <property type="term" value="F:ligase activity"/>
    <property type="evidence" value="ECO:0007669"/>
    <property type="project" value="UniProtKB-KW"/>
</dbReference>
<dbReference type="InterPro" id="IPR042099">
    <property type="entry name" value="ANL_N_sf"/>
</dbReference>
<dbReference type="InterPro" id="IPR025110">
    <property type="entry name" value="AMP-bd_C"/>
</dbReference>
<dbReference type="Proteomes" id="UP001271640">
    <property type="component" value="Unassembled WGS sequence"/>
</dbReference>
<keyword evidence="6" id="KW-1185">Reference proteome</keyword>
<dbReference type="PROSITE" id="PS00455">
    <property type="entry name" value="AMP_BINDING"/>
    <property type="match status" value="1"/>
</dbReference>
<dbReference type="Gene3D" id="3.40.50.12780">
    <property type="entry name" value="N-terminal domain of ligase-like"/>
    <property type="match status" value="1"/>
</dbReference>
<dbReference type="InterPro" id="IPR000873">
    <property type="entry name" value="AMP-dep_synth/lig_dom"/>
</dbReference>
<dbReference type="EMBL" id="VCDP01000008">
    <property type="protein sequence ID" value="MDX7998240.1"/>
    <property type="molecule type" value="Genomic_DNA"/>
</dbReference>
<sequence length="554" mass="61047">MNPAGIINLVPESVRHEWKVSGTYPEITVFGAFRKQVEKQPDCLAVCSLDGNYRYSEIYQQSLSLAAGLSNAGLVRGDVVVYQLSNSWRSIVIDMAAAAIGVVVCPIPQGRGRLDIESIFKRSRARAIIVENRNDQGDICQIIESLRPLMLSLRVLITVGKTRDYWLSFEALLDEEPLAQLPLVSADDPVRFLISSGSESEPKLVAYSHNALLGGRGRFMEELRGDQARFVPLYLMPLGSAFGSTASACVIAWLGGTVAILPKFSVDAALKAILDYRPTHILGVPTMFQRIVADERLDDLDLRDLVALVSGGALIDEATISRCYEKFGCKLINLYGSADGVNCFNALTDTREKIAMTVGRPNPSICDIRIVDEHHQPLPQGQIGEIAARGPISPMQYVNSPMLDETYRDQRGWVYTGDLGCIDVEGYLNLMGRKKDIIIRGGANISPIQIEKLMTNHQDVISAACVAIPDSDLGQRVCLCLSLREGGQPLSLNDVTQFLQSYGLEKYKLPEYLCHFRRLPLSPAGKVDKPSLRNMLSELSQISRVENTPVHRGK</sequence>
<gene>
    <name evidence="5" type="ORF">FE394_03265</name>
</gene>
<comment type="similarity">
    <text evidence="1">Belongs to the ATP-dependent AMP-binding enzyme family.</text>
</comment>
<evidence type="ECO:0000256" key="2">
    <source>
        <dbReference type="ARBA" id="ARBA00022598"/>
    </source>
</evidence>
<comment type="caution">
    <text evidence="5">The sequence shown here is derived from an EMBL/GenBank/DDBJ whole genome shotgun (WGS) entry which is preliminary data.</text>
</comment>
<organism evidence="5 6">
    <name type="scientific">Xenorhabdus littoralis</name>
    <dbReference type="NCBI Taxonomy" id="2582835"/>
    <lineage>
        <taxon>Bacteria</taxon>
        <taxon>Pseudomonadati</taxon>
        <taxon>Pseudomonadota</taxon>
        <taxon>Gammaproteobacteria</taxon>
        <taxon>Enterobacterales</taxon>
        <taxon>Morganellaceae</taxon>
        <taxon>Xenorhabdus</taxon>
    </lineage>
</organism>
<dbReference type="PANTHER" id="PTHR43201:SF5">
    <property type="entry name" value="MEDIUM-CHAIN ACYL-COA LIGASE ACSF2, MITOCHONDRIAL"/>
    <property type="match status" value="1"/>
</dbReference>
<evidence type="ECO:0000313" key="6">
    <source>
        <dbReference type="Proteomes" id="UP001271640"/>
    </source>
</evidence>
<proteinExistence type="inferred from homology"/>
<name>A0ABU4SI38_9GAMM</name>